<protein>
    <submittedName>
        <fullName evidence="2">Uncharacterized protein</fullName>
    </submittedName>
</protein>
<evidence type="ECO:0000313" key="3">
    <source>
        <dbReference type="EMBL" id="GBO33928.1"/>
    </source>
</evidence>
<evidence type="ECO:0000313" key="4">
    <source>
        <dbReference type="Proteomes" id="UP000499080"/>
    </source>
</evidence>
<gene>
    <name evidence="2" type="ORF">AVEN_142698_1</name>
    <name evidence="3" type="ORF">AVEN_176875_1</name>
    <name evidence="1" type="ORF">AVEN_262840_1</name>
</gene>
<organism evidence="2 4">
    <name type="scientific">Araneus ventricosus</name>
    <name type="common">Orbweaver spider</name>
    <name type="synonym">Epeira ventricosa</name>
    <dbReference type="NCBI Taxonomy" id="182803"/>
    <lineage>
        <taxon>Eukaryota</taxon>
        <taxon>Metazoa</taxon>
        <taxon>Ecdysozoa</taxon>
        <taxon>Arthropoda</taxon>
        <taxon>Chelicerata</taxon>
        <taxon>Arachnida</taxon>
        <taxon>Araneae</taxon>
        <taxon>Araneomorphae</taxon>
        <taxon>Entelegynae</taxon>
        <taxon>Araneoidea</taxon>
        <taxon>Araneidae</taxon>
        <taxon>Araneus</taxon>
    </lineage>
</organism>
<name>A0A4Y2WBK0_ARAVE</name>
<accession>A0A4Y2WBK0</accession>
<dbReference type="EMBL" id="BGPR01057641">
    <property type="protein sequence ID" value="GBO33928.1"/>
    <property type="molecule type" value="Genomic_DNA"/>
</dbReference>
<sequence length="137" mass="15102">MWPSGKVSDSEPEGSRFETQFYKDPRCRWASYTLKPYAGRKHPPSVVREFGEVCQLSSSSEGHREYTDMTCCQINKQEVASPVGVVIWRLCYLPPMIVLPPSGGVGPWSGDWLLGLSIQSIAAAVIQDPGCLGRARA</sequence>
<reference evidence="2 4" key="1">
    <citation type="journal article" date="2019" name="Sci. Rep.">
        <title>Orb-weaving spider Araneus ventricosus genome elucidates the spidroin gene catalogue.</title>
        <authorList>
            <person name="Kono N."/>
            <person name="Nakamura H."/>
            <person name="Ohtoshi R."/>
            <person name="Moran D.A.P."/>
            <person name="Shinohara A."/>
            <person name="Yoshida Y."/>
            <person name="Fujiwara M."/>
            <person name="Mori M."/>
            <person name="Tomita M."/>
            <person name="Arakawa K."/>
        </authorList>
    </citation>
    <scope>NUCLEOTIDE SEQUENCE [LARGE SCALE GENOMIC DNA]</scope>
</reference>
<comment type="caution">
    <text evidence="2">The sequence shown here is derived from an EMBL/GenBank/DDBJ whole genome shotgun (WGS) entry which is preliminary data.</text>
</comment>
<dbReference type="EMBL" id="BGPR01057634">
    <property type="protein sequence ID" value="GBO33918.1"/>
    <property type="molecule type" value="Genomic_DNA"/>
</dbReference>
<dbReference type="AlphaFoldDB" id="A0A4Y2WBK0"/>
<dbReference type="Proteomes" id="UP000499080">
    <property type="component" value="Unassembled WGS sequence"/>
</dbReference>
<proteinExistence type="predicted"/>
<dbReference type="EMBL" id="BGPR01057632">
    <property type="protein sequence ID" value="GBO33916.1"/>
    <property type="molecule type" value="Genomic_DNA"/>
</dbReference>
<keyword evidence="4" id="KW-1185">Reference proteome</keyword>
<evidence type="ECO:0000313" key="2">
    <source>
        <dbReference type="EMBL" id="GBO33918.1"/>
    </source>
</evidence>
<evidence type="ECO:0000313" key="1">
    <source>
        <dbReference type="EMBL" id="GBO33916.1"/>
    </source>
</evidence>